<evidence type="ECO:0000259" key="6">
    <source>
        <dbReference type="PROSITE" id="PS50850"/>
    </source>
</evidence>
<feature type="transmembrane region" description="Helical" evidence="5">
    <location>
        <begin position="321"/>
        <end position="346"/>
    </location>
</feature>
<keyword evidence="8" id="KW-1185">Reference proteome</keyword>
<feature type="transmembrane region" description="Helical" evidence="5">
    <location>
        <begin position="366"/>
        <end position="383"/>
    </location>
</feature>
<evidence type="ECO:0000256" key="1">
    <source>
        <dbReference type="ARBA" id="ARBA00004651"/>
    </source>
</evidence>
<name>A0A1G6YYK2_9ACTN</name>
<evidence type="ECO:0000256" key="2">
    <source>
        <dbReference type="ARBA" id="ARBA00022692"/>
    </source>
</evidence>
<evidence type="ECO:0000313" key="7">
    <source>
        <dbReference type="EMBL" id="SDD95450.1"/>
    </source>
</evidence>
<dbReference type="InterPro" id="IPR036259">
    <property type="entry name" value="MFS_trans_sf"/>
</dbReference>
<dbReference type="Gene3D" id="1.20.1250.20">
    <property type="entry name" value="MFS general substrate transporter like domains"/>
    <property type="match status" value="1"/>
</dbReference>
<dbReference type="GO" id="GO:0022857">
    <property type="term" value="F:transmembrane transporter activity"/>
    <property type="evidence" value="ECO:0007669"/>
    <property type="project" value="InterPro"/>
</dbReference>
<feature type="transmembrane region" description="Helical" evidence="5">
    <location>
        <begin position="295"/>
        <end position="315"/>
    </location>
</feature>
<dbReference type="STRING" id="675864.SAMN04489747_2136"/>
<evidence type="ECO:0000256" key="4">
    <source>
        <dbReference type="ARBA" id="ARBA00023136"/>
    </source>
</evidence>
<dbReference type="Proteomes" id="UP000198546">
    <property type="component" value="Chromosome i"/>
</dbReference>
<dbReference type="OrthoDB" id="9776171at2"/>
<feature type="domain" description="Major facilitator superfamily (MFS) profile" evidence="6">
    <location>
        <begin position="20"/>
        <end position="412"/>
    </location>
</feature>
<dbReference type="SUPFAM" id="SSF103473">
    <property type="entry name" value="MFS general substrate transporter"/>
    <property type="match status" value="1"/>
</dbReference>
<dbReference type="AlphaFoldDB" id="A0A1G6YYK2"/>
<proteinExistence type="predicted"/>
<protein>
    <submittedName>
        <fullName evidence="7">Predicted arabinose efflux permease, MFS family</fullName>
    </submittedName>
</protein>
<gene>
    <name evidence="7" type="ORF">SAMN04489747_2136</name>
</gene>
<dbReference type="InterPro" id="IPR011701">
    <property type="entry name" value="MFS"/>
</dbReference>
<accession>A0A1G6YYK2</accession>
<reference evidence="7 8" key="1">
    <citation type="submission" date="2016-10" db="EMBL/GenBank/DDBJ databases">
        <authorList>
            <person name="de Groot N.N."/>
        </authorList>
    </citation>
    <scope>NUCLEOTIDE SEQUENCE [LARGE SCALE GENOMIC DNA]</scope>
    <source>
        <strain evidence="7 8">MON 2.2</strain>
    </source>
</reference>
<dbReference type="PROSITE" id="PS50850">
    <property type="entry name" value="MFS"/>
    <property type="match status" value="1"/>
</dbReference>
<dbReference type="InterPro" id="IPR020846">
    <property type="entry name" value="MFS_dom"/>
</dbReference>
<feature type="transmembrane region" description="Helical" evidence="5">
    <location>
        <begin position="21"/>
        <end position="46"/>
    </location>
</feature>
<evidence type="ECO:0000313" key="8">
    <source>
        <dbReference type="Proteomes" id="UP000198546"/>
    </source>
</evidence>
<dbReference type="RefSeq" id="WP_090593193.1">
    <property type="nucleotide sequence ID" value="NZ_LT629688.1"/>
</dbReference>
<feature type="transmembrane region" description="Helical" evidence="5">
    <location>
        <begin position="52"/>
        <end position="75"/>
    </location>
</feature>
<dbReference type="EMBL" id="LT629688">
    <property type="protein sequence ID" value="SDD95450.1"/>
    <property type="molecule type" value="Genomic_DNA"/>
</dbReference>
<feature type="transmembrane region" description="Helical" evidence="5">
    <location>
        <begin position="87"/>
        <end position="107"/>
    </location>
</feature>
<dbReference type="PANTHER" id="PTHR23534">
    <property type="entry name" value="MFS PERMEASE"/>
    <property type="match status" value="1"/>
</dbReference>
<dbReference type="PANTHER" id="PTHR23534:SF1">
    <property type="entry name" value="MAJOR FACILITATOR SUPERFAMILY PROTEIN"/>
    <property type="match status" value="1"/>
</dbReference>
<sequence length="417" mass="40789">MTAGTATTAAGTGTVRPGRSVAVLVAAQLLSGVGVASSVAVGGVLAEQVSGTSAAAGVAQTASIVGAGLVSVPLAELASRHGRRAGLGAGFGLGAVGAAVVLVAAVLGWLPLMLLGMLAFGSSTAAGLQSRYAAAEVSSPARRARTMSLVVWSTTVGSVVGPNLSQAGADLGTGVGLPALAGPYLISVTVFVLAAAVLWLGLPVQPAPPAADGPRVPARRVLLDAMSSPTLRLGIVAVVCGHAMMVSVMVMTPVHMTHQGMSLTLVGLVISIHVLGMYAASPLFGWLADRFGSRLVLGLGVALFVLAFLGGALAPDHHGLGSVWLSVALGLLGLGWSACLIGGSALMARGAADATRVRLQGQVDSAMSLVAAATAAVSGPVLALGGYPAVNLVGAGVLAVLVVVALTSSHADAAGRT</sequence>
<feature type="transmembrane region" description="Helical" evidence="5">
    <location>
        <begin position="230"/>
        <end position="251"/>
    </location>
</feature>
<keyword evidence="2 5" id="KW-0812">Transmembrane</keyword>
<organism evidence="7 8">
    <name type="scientific">Auraticoccus monumenti</name>
    <dbReference type="NCBI Taxonomy" id="675864"/>
    <lineage>
        <taxon>Bacteria</taxon>
        <taxon>Bacillati</taxon>
        <taxon>Actinomycetota</taxon>
        <taxon>Actinomycetes</taxon>
        <taxon>Propionibacteriales</taxon>
        <taxon>Propionibacteriaceae</taxon>
        <taxon>Auraticoccus</taxon>
    </lineage>
</organism>
<comment type="subcellular location">
    <subcellularLocation>
        <location evidence="1">Cell membrane</location>
        <topology evidence="1">Multi-pass membrane protein</topology>
    </subcellularLocation>
</comment>
<feature type="transmembrane region" description="Helical" evidence="5">
    <location>
        <begin position="263"/>
        <end position="288"/>
    </location>
</feature>
<dbReference type="GO" id="GO:0005886">
    <property type="term" value="C:plasma membrane"/>
    <property type="evidence" value="ECO:0007669"/>
    <property type="project" value="UniProtKB-SubCell"/>
</dbReference>
<feature type="transmembrane region" description="Helical" evidence="5">
    <location>
        <begin position="389"/>
        <end position="407"/>
    </location>
</feature>
<keyword evidence="3 5" id="KW-1133">Transmembrane helix</keyword>
<feature type="transmembrane region" description="Helical" evidence="5">
    <location>
        <begin position="184"/>
        <end position="202"/>
    </location>
</feature>
<dbReference type="Pfam" id="PF07690">
    <property type="entry name" value="MFS_1"/>
    <property type="match status" value="1"/>
</dbReference>
<evidence type="ECO:0000256" key="3">
    <source>
        <dbReference type="ARBA" id="ARBA00022989"/>
    </source>
</evidence>
<keyword evidence="4 5" id="KW-0472">Membrane</keyword>
<evidence type="ECO:0000256" key="5">
    <source>
        <dbReference type="SAM" id="Phobius"/>
    </source>
</evidence>